<dbReference type="InterPro" id="IPR036390">
    <property type="entry name" value="WH_DNA-bd_sf"/>
</dbReference>
<evidence type="ECO:0000313" key="3">
    <source>
        <dbReference type="Proteomes" id="UP000628463"/>
    </source>
</evidence>
<dbReference type="PANTHER" id="PTHR33169">
    <property type="entry name" value="PADR-FAMILY TRANSCRIPTIONAL REGULATOR"/>
    <property type="match status" value="1"/>
</dbReference>
<reference evidence="2 3" key="1">
    <citation type="submission" date="2020-08" db="EMBL/GenBank/DDBJ databases">
        <title>Genome public.</title>
        <authorList>
            <person name="Liu C."/>
            <person name="Sun Q."/>
        </authorList>
    </citation>
    <scope>NUCLEOTIDE SEQUENCE [LARGE SCALE GENOMIC DNA]</scope>
    <source>
        <strain evidence="2 3">NSJ-43</strain>
    </source>
</reference>
<dbReference type="InterPro" id="IPR005149">
    <property type="entry name" value="Tscrpt_reg_PadR_N"/>
</dbReference>
<organism evidence="2 3">
    <name type="scientific">Lachnospira hominis</name>
    <name type="common">ex Liu et al. 2021</name>
    <dbReference type="NCBI Taxonomy" id="2763051"/>
    <lineage>
        <taxon>Bacteria</taxon>
        <taxon>Bacillati</taxon>
        <taxon>Bacillota</taxon>
        <taxon>Clostridia</taxon>
        <taxon>Lachnospirales</taxon>
        <taxon>Lachnospiraceae</taxon>
        <taxon>Lachnospira</taxon>
    </lineage>
</organism>
<dbReference type="Proteomes" id="UP000628463">
    <property type="component" value="Unassembled WGS sequence"/>
</dbReference>
<dbReference type="InterPro" id="IPR052509">
    <property type="entry name" value="Metal_resp_DNA-bind_regulator"/>
</dbReference>
<name>A0ABR7G145_9FIRM</name>
<accession>A0ABR7G145</accession>
<gene>
    <name evidence="2" type="ORF">H8S01_09270</name>
</gene>
<dbReference type="EMBL" id="JACOPD010000006">
    <property type="protein sequence ID" value="MBC5681149.1"/>
    <property type="molecule type" value="Genomic_DNA"/>
</dbReference>
<sequence length="148" mass="16706">MVFQIGSALLDACVLSALEEEPLYGYALTQKVKSVVDISESTLYPVLRRLTKDGLLSTYDQPFNGRNRRYYVLTDYGKSQLIFLRNEWISYKERLDGILINKEAKIKACPHAMSSSMDSDFASQNKEAKILSSSMDSDFASQNKEDLG</sequence>
<dbReference type="InterPro" id="IPR036388">
    <property type="entry name" value="WH-like_DNA-bd_sf"/>
</dbReference>
<protein>
    <submittedName>
        <fullName evidence="2">PadR family transcriptional regulator</fullName>
    </submittedName>
</protein>
<dbReference type="Gene3D" id="1.10.10.10">
    <property type="entry name" value="Winged helix-like DNA-binding domain superfamily/Winged helix DNA-binding domain"/>
    <property type="match status" value="1"/>
</dbReference>
<comment type="caution">
    <text evidence="2">The sequence shown here is derived from an EMBL/GenBank/DDBJ whole genome shotgun (WGS) entry which is preliminary data.</text>
</comment>
<dbReference type="Pfam" id="PF03551">
    <property type="entry name" value="PadR"/>
    <property type="match status" value="1"/>
</dbReference>
<feature type="domain" description="Transcription regulator PadR N-terminal" evidence="1">
    <location>
        <begin position="14"/>
        <end position="81"/>
    </location>
</feature>
<dbReference type="PANTHER" id="PTHR33169:SF14">
    <property type="entry name" value="TRANSCRIPTIONAL REGULATOR RV3488"/>
    <property type="match status" value="1"/>
</dbReference>
<evidence type="ECO:0000313" key="2">
    <source>
        <dbReference type="EMBL" id="MBC5681149.1"/>
    </source>
</evidence>
<evidence type="ECO:0000259" key="1">
    <source>
        <dbReference type="Pfam" id="PF03551"/>
    </source>
</evidence>
<keyword evidence="3" id="KW-1185">Reference proteome</keyword>
<dbReference type="SUPFAM" id="SSF46785">
    <property type="entry name" value="Winged helix' DNA-binding domain"/>
    <property type="match status" value="1"/>
</dbReference>
<proteinExistence type="predicted"/>